<organism evidence="6 7">
    <name type="scientific">Pseudonocardia bannensis</name>
    <dbReference type="NCBI Taxonomy" id="630973"/>
    <lineage>
        <taxon>Bacteria</taxon>
        <taxon>Bacillati</taxon>
        <taxon>Actinomycetota</taxon>
        <taxon>Actinomycetes</taxon>
        <taxon>Pseudonocardiales</taxon>
        <taxon>Pseudonocardiaceae</taxon>
        <taxon>Pseudonocardia</taxon>
    </lineage>
</organism>
<dbReference type="NCBIfam" id="NF041155">
    <property type="entry name" value="encap_f1"/>
    <property type="match status" value="1"/>
</dbReference>
<evidence type="ECO:0000256" key="3">
    <source>
        <dbReference type="ARBA" id="ARBA00033787"/>
    </source>
</evidence>
<dbReference type="EMBL" id="JAAXKZ010000174">
    <property type="protein sequence ID" value="NMH95318.1"/>
    <property type="molecule type" value="Genomic_DNA"/>
</dbReference>
<keyword evidence="3" id="KW-1284">Encapsulin nanocompartment</keyword>
<sequence>MDHLLRDLAPIPPIAWKEIDDEARERLTPLLAGRRLADWTGPGGWKHSSADLGRTTPLDGPPPGTSGAGVLARQRRVLPLAEFRVPFTVDRREIEDVQRGAADPEFDDLARAARQAAEIENRAVFHGWPAAGIEGIVAVSPYPAPALGTDAQAYPGIVARAVETLRLAGIEGPYALAIGPDGYTRIVETTEHGGYLLFDHLKRILGGAIVWAPGVDGAVVMSQRGGDFLLDVGQDLSIGYSHHDADTVHLYLEESFTFRAVEPDAAIALG</sequence>
<comment type="caution">
    <text evidence="6">The sequence shown here is derived from an EMBL/GenBank/DDBJ whole genome shotgun (WGS) entry which is preliminary data.</text>
</comment>
<dbReference type="GO" id="GO:0140737">
    <property type="term" value="C:encapsulin nanocompartment"/>
    <property type="evidence" value="ECO:0007669"/>
    <property type="project" value="UniProtKB-SubCell"/>
</dbReference>
<dbReference type="PIRSF" id="PIRSF019254">
    <property type="entry name" value="CFP29"/>
    <property type="match status" value="1"/>
</dbReference>
<keyword evidence="7" id="KW-1185">Reference proteome</keyword>
<evidence type="ECO:0000256" key="5">
    <source>
        <dbReference type="SAM" id="MobiDB-lite"/>
    </source>
</evidence>
<gene>
    <name evidence="6" type="ORF">HF519_27945</name>
</gene>
<evidence type="ECO:0000256" key="2">
    <source>
        <dbReference type="ARBA" id="ARBA00033743"/>
    </source>
</evidence>
<dbReference type="Gene3D" id="3.30.2400.30">
    <property type="match status" value="1"/>
</dbReference>
<feature type="region of interest" description="Disordered" evidence="5">
    <location>
        <begin position="42"/>
        <end position="70"/>
    </location>
</feature>
<dbReference type="Proteomes" id="UP000586918">
    <property type="component" value="Unassembled WGS sequence"/>
</dbReference>
<evidence type="ECO:0000313" key="7">
    <source>
        <dbReference type="Proteomes" id="UP000586918"/>
    </source>
</evidence>
<proteinExistence type="inferred from homology"/>
<dbReference type="InterPro" id="IPR007544">
    <property type="entry name" value="ENCAP"/>
</dbReference>
<comment type="subcellular location">
    <subcellularLocation>
        <location evidence="1">Encapsulin nanocompartment</location>
    </subcellularLocation>
</comment>
<dbReference type="Gene3D" id="3.30.2320.10">
    <property type="entry name" value="hypothetical protein PF0899 domain"/>
    <property type="match status" value="1"/>
</dbReference>
<dbReference type="PANTHER" id="PTHR37165:SF1">
    <property type="entry name" value="TYPE 1 ENCAPSULIN SHELL PROTEIN"/>
    <property type="match status" value="1"/>
</dbReference>
<reference evidence="6 7" key="1">
    <citation type="submission" date="2020-04" db="EMBL/GenBank/DDBJ databases">
        <authorList>
            <person name="Klaysubun C."/>
            <person name="Duangmal K."/>
            <person name="Lipun K."/>
        </authorList>
    </citation>
    <scope>NUCLEOTIDE SEQUENCE [LARGE SCALE GENOMIC DNA]</scope>
    <source>
        <strain evidence="6 7">DSM 45300</strain>
    </source>
</reference>
<comment type="similarity">
    <text evidence="2">Belongs to the encapsulin family. Family 1 subfamily.</text>
</comment>
<dbReference type="InterPro" id="IPR051429">
    <property type="entry name" value="Encapsulin_nc"/>
</dbReference>
<accession>A0A848DRF2</accession>
<evidence type="ECO:0000256" key="1">
    <source>
        <dbReference type="ARBA" id="ARBA00033738"/>
    </source>
</evidence>
<dbReference type="PANTHER" id="PTHR37165">
    <property type="entry name" value="PEPTIDASE U56 FAMILY"/>
    <property type="match status" value="1"/>
</dbReference>
<dbReference type="AlphaFoldDB" id="A0A848DRF2"/>
<evidence type="ECO:0000313" key="6">
    <source>
        <dbReference type="EMBL" id="NMH95318.1"/>
    </source>
</evidence>
<name>A0A848DRF2_9PSEU</name>
<evidence type="ECO:0000256" key="4">
    <source>
        <dbReference type="ARBA" id="ARBA00050023"/>
    </source>
</evidence>
<dbReference type="Pfam" id="PF04454">
    <property type="entry name" value="Linocin_M18"/>
    <property type="match status" value="1"/>
</dbReference>
<protein>
    <recommendedName>
        <fullName evidence="4">Type 1 encapsulin shell protein</fullName>
    </recommendedName>
</protein>